<evidence type="ECO:0000313" key="2">
    <source>
        <dbReference type="EMBL" id="GMA89155.1"/>
    </source>
</evidence>
<name>A0ABQ6JR33_9ACTN</name>
<evidence type="ECO:0000313" key="3">
    <source>
        <dbReference type="Proteomes" id="UP001157017"/>
    </source>
</evidence>
<comment type="caution">
    <text evidence="2">The sequence shown here is derived from an EMBL/GenBank/DDBJ whole genome shotgun (WGS) entry which is preliminary data.</text>
</comment>
<evidence type="ECO:0000256" key="1">
    <source>
        <dbReference type="SAM" id="MobiDB-lite"/>
    </source>
</evidence>
<dbReference type="InterPro" id="IPR002763">
    <property type="entry name" value="DUF72"/>
</dbReference>
<dbReference type="Pfam" id="PF01904">
    <property type="entry name" value="DUF72"/>
    <property type="match status" value="1"/>
</dbReference>
<gene>
    <name evidence="2" type="ORF">GCM10025868_44050</name>
</gene>
<dbReference type="PANTHER" id="PTHR30348">
    <property type="entry name" value="UNCHARACTERIZED PROTEIN YECE"/>
    <property type="match status" value="1"/>
</dbReference>
<protein>
    <submittedName>
        <fullName evidence="2">Uncharacterized protein</fullName>
    </submittedName>
</protein>
<feature type="region of interest" description="Disordered" evidence="1">
    <location>
        <begin position="86"/>
        <end position="114"/>
    </location>
</feature>
<organism evidence="2 3">
    <name type="scientific">Angustibacter aerolatus</name>
    <dbReference type="NCBI Taxonomy" id="1162965"/>
    <lineage>
        <taxon>Bacteria</taxon>
        <taxon>Bacillati</taxon>
        <taxon>Actinomycetota</taxon>
        <taxon>Actinomycetes</taxon>
        <taxon>Kineosporiales</taxon>
        <taxon>Kineosporiaceae</taxon>
    </lineage>
</organism>
<dbReference type="PANTHER" id="PTHR30348:SF4">
    <property type="entry name" value="DUF72 DOMAIN-CONTAINING PROTEIN"/>
    <property type="match status" value="1"/>
</dbReference>
<reference evidence="3" key="1">
    <citation type="journal article" date="2019" name="Int. J. Syst. Evol. Microbiol.">
        <title>The Global Catalogue of Microorganisms (GCM) 10K type strain sequencing project: providing services to taxonomists for standard genome sequencing and annotation.</title>
        <authorList>
            <consortium name="The Broad Institute Genomics Platform"/>
            <consortium name="The Broad Institute Genome Sequencing Center for Infectious Disease"/>
            <person name="Wu L."/>
            <person name="Ma J."/>
        </authorList>
    </citation>
    <scope>NUCLEOTIDE SEQUENCE [LARGE SCALE GENOMIC DNA]</scope>
    <source>
        <strain evidence="3">NBRC 108730</strain>
    </source>
</reference>
<accession>A0ABQ6JR33</accession>
<dbReference type="SUPFAM" id="SSF117396">
    <property type="entry name" value="TM1631-like"/>
    <property type="match status" value="1"/>
</dbReference>
<dbReference type="EMBL" id="BSUZ01000001">
    <property type="protein sequence ID" value="GMA89155.1"/>
    <property type="molecule type" value="Genomic_DNA"/>
</dbReference>
<keyword evidence="3" id="KW-1185">Reference proteome</keyword>
<dbReference type="InterPro" id="IPR036520">
    <property type="entry name" value="UPF0759_sf"/>
</dbReference>
<dbReference type="Gene3D" id="3.20.20.410">
    <property type="entry name" value="Protein of unknown function UPF0759"/>
    <property type="match status" value="1"/>
</dbReference>
<sequence length="114" mass="13017">MLWQLPPRMRFDAERVESFLAMLPHTTTAAAALALEHDDRMTDREWTTTDADRPLRHAMEVRHASFADPSFTAMLREHDVALVRADTGGRWPEPGRRDVRPRLPAAARRRGACT</sequence>
<dbReference type="Proteomes" id="UP001157017">
    <property type="component" value="Unassembled WGS sequence"/>
</dbReference>
<proteinExistence type="predicted"/>